<reference evidence="3" key="1">
    <citation type="journal article" date="2005" name="Nature">
        <title>The map-based sequence of the rice genome.</title>
        <authorList>
            <consortium name="International rice genome sequencing project (IRGSP)"/>
            <person name="Matsumoto T."/>
            <person name="Wu J."/>
            <person name="Kanamori H."/>
            <person name="Katayose Y."/>
            <person name="Fujisawa M."/>
            <person name="Namiki N."/>
            <person name="Mizuno H."/>
            <person name="Yamamoto K."/>
            <person name="Antonio B.A."/>
            <person name="Baba T."/>
            <person name="Sakata K."/>
            <person name="Nagamura Y."/>
            <person name="Aoki H."/>
            <person name="Arikawa K."/>
            <person name="Arita K."/>
            <person name="Bito T."/>
            <person name="Chiden Y."/>
            <person name="Fujitsuka N."/>
            <person name="Fukunaka R."/>
            <person name="Hamada M."/>
            <person name="Harada C."/>
            <person name="Hayashi A."/>
            <person name="Hijishita S."/>
            <person name="Honda M."/>
            <person name="Hosokawa S."/>
            <person name="Ichikawa Y."/>
            <person name="Idonuma A."/>
            <person name="Iijima M."/>
            <person name="Ikeda M."/>
            <person name="Ikeno M."/>
            <person name="Ito K."/>
            <person name="Ito S."/>
            <person name="Ito T."/>
            <person name="Ito Y."/>
            <person name="Ito Y."/>
            <person name="Iwabuchi A."/>
            <person name="Kamiya K."/>
            <person name="Karasawa W."/>
            <person name="Kurita K."/>
            <person name="Katagiri S."/>
            <person name="Kikuta A."/>
            <person name="Kobayashi H."/>
            <person name="Kobayashi N."/>
            <person name="Machita K."/>
            <person name="Maehara T."/>
            <person name="Masukawa M."/>
            <person name="Mizubayashi T."/>
            <person name="Mukai Y."/>
            <person name="Nagasaki H."/>
            <person name="Nagata Y."/>
            <person name="Naito S."/>
            <person name="Nakashima M."/>
            <person name="Nakama Y."/>
            <person name="Nakamichi Y."/>
            <person name="Nakamura M."/>
            <person name="Meguro A."/>
            <person name="Negishi M."/>
            <person name="Ohta I."/>
            <person name="Ohta T."/>
            <person name="Okamoto M."/>
            <person name="Ono N."/>
            <person name="Saji S."/>
            <person name="Sakaguchi M."/>
            <person name="Sakai K."/>
            <person name="Shibata M."/>
            <person name="Shimokawa T."/>
            <person name="Song J."/>
            <person name="Takazaki Y."/>
            <person name="Terasawa K."/>
            <person name="Tsugane M."/>
            <person name="Tsuji K."/>
            <person name="Ueda S."/>
            <person name="Waki K."/>
            <person name="Yamagata H."/>
            <person name="Yamamoto M."/>
            <person name="Yamamoto S."/>
            <person name="Yamane H."/>
            <person name="Yoshiki S."/>
            <person name="Yoshihara R."/>
            <person name="Yukawa K."/>
            <person name="Zhong H."/>
            <person name="Yano M."/>
            <person name="Yuan Q."/>
            <person name="Ouyang S."/>
            <person name="Liu J."/>
            <person name="Jones K.M."/>
            <person name="Gansberger K."/>
            <person name="Moffat K."/>
            <person name="Hill J."/>
            <person name="Bera J."/>
            <person name="Fadrosh D."/>
            <person name="Jin S."/>
            <person name="Johri S."/>
            <person name="Kim M."/>
            <person name="Overton L."/>
            <person name="Reardon M."/>
            <person name="Tsitrin T."/>
            <person name="Vuong H."/>
            <person name="Weaver B."/>
            <person name="Ciecko A."/>
            <person name="Tallon L."/>
            <person name="Jackson J."/>
            <person name="Pai G."/>
            <person name="Aken S.V."/>
            <person name="Utterback T."/>
            <person name="Reidmuller S."/>
            <person name="Feldblyum T."/>
            <person name="Hsiao J."/>
            <person name="Zismann V."/>
            <person name="Iobst S."/>
            <person name="de Vazeille A.R."/>
            <person name="Buell C.R."/>
            <person name="Ying K."/>
            <person name="Li Y."/>
            <person name="Lu T."/>
            <person name="Huang Y."/>
            <person name="Zhao Q."/>
            <person name="Feng Q."/>
            <person name="Zhang L."/>
            <person name="Zhu J."/>
            <person name="Weng Q."/>
            <person name="Mu J."/>
            <person name="Lu Y."/>
            <person name="Fan D."/>
            <person name="Liu Y."/>
            <person name="Guan J."/>
            <person name="Zhang Y."/>
            <person name="Yu S."/>
            <person name="Liu X."/>
            <person name="Zhang Y."/>
            <person name="Hong G."/>
            <person name="Han B."/>
            <person name="Choisne N."/>
            <person name="Demange N."/>
            <person name="Orjeda G."/>
            <person name="Samain S."/>
            <person name="Cattolico L."/>
            <person name="Pelletier E."/>
            <person name="Couloux A."/>
            <person name="Segurens B."/>
            <person name="Wincker P."/>
            <person name="D'Hont A."/>
            <person name="Scarpelli C."/>
            <person name="Weissenbach J."/>
            <person name="Salanoubat M."/>
            <person name="Quetier F."/>
            <person name="Yu Y."/>
            <person name="Kim H.R."/>
            <person name="Rambo T."/>
            <person name="Currie J."/>
            <person name="Collura K."/>
            <person name="Luo M."/>
            <person name="Yang T."/>
            <person name="Ammiraju J.S.S."/>
            <person name="Engler F."/>
            <person name="Soderlund C."/>
            <person name="Wing R.A."/>
            <person name="Palmer L.E."/>
            <person name="de la Bastide M."/>
            <person name="Spiegel L."/>
            <person name="Nascimento L."/>
            <person name="Zutavern T."/>
            <person name="O'Shaughnessy A."/>
            <person name="Dike S."/>
            <person name="Dedhia N."/>
            <person name="Preston R."/>
            <person name="Balija V."/>
            <person name="McCombie W.R."/>
            <person name="Chow T."/>
            <person name="Chen H."/>
            <person name="Chung M."/>
            <person name="Chen C."/>
            <person name="Shaw J."/>
            <person name="Wu H."/>
            <person name="Hsiao K."/>
            <person name="Chao Y."/>
            <person name="Chu M."/>
            <person name="Cheng C."/>
            <person name="Hour A."/>
            <person name="Lee P."/>
            <person name="Lin S."/>
            <person name="Lin Y."/>
            <person name="Liou J."/>
            <person name="Liu S."/>
            <person name="Hsing Y."/>
            <person name="Raghuvanshi S."/>
            <person name="Mohanty A."/>
            <person name="Bharti A.K."/>
            <person name="Gaur A."/>
            <person name="Gupta V."/>
            <person name="Kumar D."/>
            <person name="Ravi V."/>
            <person name="Vij S."/>
            <person name="Kapur A."/>
            <person name="Khurana P."/>
            <person name="Khurana P."/>
            <person name="Khurana J.P."/>
            <person name="Tyagi A.K."/>
            <person name="Gaikwad K."/>
            <person name="Singh A."/>
            <person name="Dalal V."/>
            <person name="Srivastava S."/>
            <person name="Dixit A."/>
            <person name="Pal A.K."/>
            <person name="Ghazi I.A."/>
            <person name="Yadav M."/>
            <person name="Pandit A."/>
            <person name="Bhargava A."/>
            <person name="Sureshbabu K."/>
            <person name="Batra K."/>
            <person name="Sharma T.R."/>
            <person name="Mohapatra T."/>
            <person name="Singh N.K."/>
            <person name="Messing J."/>
            <person name="Nelson A.B."/>
            <person name="Fuks G."/>
            <person name="Kavchok S."/>
            <person name="Keizer G."/>
            <person name="Linton E."/>
            <person name="Llaca V."/>
            <person name="Song R."/>
            <person name="Tanyolac B."/>
            <person name="Young S."/>
            <person name="Ho-Il K."/>
            <person name="Hahn J.H."/>
            <person name="Sangsakoo G."/>
            <person name="Vanavichit A."/>
            <person name="de Mattos Luiz.A.T."/>
            <person name="Zimmer P.D."/>
            <person name="Malone G."/>
            <person name="Dellagostin O."/>
            <person name="de Oliveira A.C."/>
            <person name="Bevan M."/>
            <person name="Bancroft I."/>
            <person name="Minx P."/>
            <person name="Cordum H."/>
            <person name="Wilson R."/>
            <person name="Cheng Z."/>
            <person name="Jin W."/>
            <person name="Jiang J."/>
            <person name="Leong S.A."/>
            <person name="Iwama H."/>
            <person name="Gojobori T."/>
            <person name="Itoh T."/>
            <person name="Niimura Y."/>
            <person name="Fujii Y."/>
            <person name="Habara T."/>
            <person name="Sakai H."/>
            <person name="Sato Y."/>
            <person name="Wilson G."/>
            <person name="Kumar K."/>
            <person name="McCouch S."/>
            <person name="Juretic N."/>
            <person name="Hoen D."/>
            <person name="Wright S."/>
            <person name="Bruskiewich R."/>
            <person name="Bureau T."/>
            <person name="Miyao A."/>
            <person name="Hirochika H."/>
            <person name="Nishikawa T."/>
            <person name="Kadowaki K."/>
            <person name="Sugiura M."/>
            <person name="Burr B."/>
            <person name="Sasaki T."/>
        </authorList>
    </citation>
    <scope>NUCLEOTIDE SEQUENCE [LARGE SCALE GENOMIC DNA]</scope>
    <source>
        <strain evidence="3">cv. Nipponbare</strain>
    </source>
</reference>
<evidence type="ECO:0000256" key="1">
    <source>
        <dbReference type="SAM" id="MobiDB-lite"/>
    </source>
</evidence>
<protein>
    <submittedName>
        <fullName evidence="2">Uncharacterized protein</fullName>
    </submittedName>
</protein>
<feature type="compositionally biased region" description="Pro residues" evidence="1">
    <location>
        <begin position="70"/>
        <end position="84"/>
    </location>
</feature>
<dbReference type="AlphaFoldDB" id="Q7XIL0"/>
<dbReference type="EMBL" id="AP003916">
    <property type="protein sequence ID" value="BAC79656.1"/>
    <property type="molecule type" value="Genomic_DNA"/>
</dbReference>
<feature type="region of interest" description="Disordered" evidence="1">
    <location>
        <begin position="63"/>
        <end position="86"/>
    </location>
</feature>
<evidence type="ECO:0000313" key="2">
    <source>
        <dbReference type="EMBL" id="BAC79656.1"/>
    </source>
</evidence>
<dbReference type="Proteomes" id="UP000000763">
    <property type="component" value="Chromosome 7"/>
</dbReference>
<reference evidence="3" key="2">
    <citation type="journal article" date="2008" name="Nucleic Acids Res.">
        <title>The rice annotation project database (RAP-DB): 2008 update.</title>
        <authorList>
            <consortium name="The rice annotation project (RAP)"/>
        </authorList>
    </citation>
    <scope>GENOME REANNOTATION</scope>
    <source>
        <strain evidence="3">cv. Nipponbare</strain>
    </source>
</reference>
<sequence length="212" mass="24248">MSSSRCSKNHMDRCTKEGDRRLLPRLRPMATIFNSYCFGELRVDSLCMNHPCDLTNENHPHARRVLEGIKPPPTRRSPEPPPSHPACCHRRAPLVGASLPLPSLSTKEAAREIQPGDGFKPWSKSRARDKPHGLYRFRSHGPLKIVRFMVFVNDEHDERDGTRVLEQPTERWAETGCVILREEMGRARFSQVGRGEDWTHESWAESDGQKFG</sequence>
<organism evidence="2 3">
    <name type="scientific">Oryza sativa subsp. japonica</name>
    <name type="common">Rice</name>
    <dbReference type="NCBI Taxonomy" id="39947"/>
    <lineage>
        <taxon>Eukaryota</taxon>
        <taxon>Viridiplantae</taxon>
        <taxon>Streptophyta</taxon>
        <taxon>Embryophyta</taxon>
        <taxon>Tracheophyta</taxon>
        <taxon>Spermatophyta</taxon>
        <taxon>Magnoliopsida</taxon>
        <taxon>Liliopsida</taxon>
        <taxon>Poales</taxon>
        <taxon>Poaceae</taxon>
        <taxon>BOP clade</taxon>
        <taxon>Oryzoideae</taxon>
        <taxon>Oryzeae</taxon>
        <taxon>Oryzinae</taxon>
        <taxon>Oryza</taxon>
        <taxon>Oryza sativa</taxon>
    </lineage>
</organism>
<gene>
    <name evidence="2" type="primary">OJ1634_H04.117</name>
</gene>
<proteinExistence type="predicted"/>
<feature type="region of interest" description="Disordered" evidence="1">
    <location>
        <begin position="106"/>
        <end position="125"/>
    </location>
</feature>
<name>Q7XIL0_ORYSJ</name>
<evidence type="ECO:0000313" key="3">
    <source>
        <dbReference type="Proteomes" id="UP000000763"/>
    </source>
</evidence>
<accession>Q7XIL0</accession>